<proteinExistence type="predicted"/>
<dbReference type="Proteomes" id="UP000716291">
    <property type="component" value="Unassembled WGS sequence"/>
</dbReference>
<feature type="compositionally biased region" description="Polar residues" evidence="1">
    <location>
        <begin position="48"/>
        <end position="72"/>
    </location>
</feature>
<name>A0A9P6X8D3_RHIOR</name>
<protein>
    <submittedName>
        <fullName evidence="2">Uncharacterized protein</fullName>
    </submittedName>
</protein>
<sequence length="153" mass="17740">MQIQINERYEKDNQGVNHLTTLDFLMNWEKSIPIIKIIKIPGIQFQHQNNENQGSSDNNHQIMSLGGQSNWENDFGHPSNRRSSTTCFTSSKKFYEEFEIERQQELERALFIVNKQPTEFTMALTPTLATHVDTSNTVASDYLTEKEKKLPSM</sequence>
<dbReference type="EMBL" id="JAANQT010000916">
    <property type="protein sequence ID" value="KAG1307607.1"/>
    <property type="molecule type" value="Genomic_DNA"/>
</dbReference>
<evidence type="ECO:0000256" key="1">
    <source>
        <dbReference type="SAM" id="MobiDB-lite"/>
    </source>
</evidence>
<reference evidence="2" key="1">
    <citation type="journal article" date="2020" name="Microb. Genom.">
        <title>Genetic diversity of clinical and environmental Mucorales isolates obtained from an investigation of mucormycosis cases among solid organ transplant recipients.</title>
        <authorList>
            <person name="Nguyen M.H."/>
            <person name="Kaul D."/>
            <person name="Muto C."/>
            <person name="Cheng S.J."/>
            <person name="Richter R.A."/>
            <person name="Bruno V.M."/>
            <person name="Liu G."/>
            <person name="Beyhan S."/>
            <person name="Sundermann A.J."/>
            <person name="Mounaud S."/>
            <person name="Pasculle A.W."/>
            <person name="Nierman W.C."/>
            <person name="Driscoll E."/>
            <person name="Cumbie R."/>
            <person name="Clancy C.J."/>
            <person name="Dupont C.L."/>
        </authorList>
    </citation>
    <scope>NUCLEOTIDE SEQUENCE</scope>
    <source>
        <strain evidence="2">GL11</strain>
    </source>
</reference>
<feature type="region of interest" description="Disordered" evidence="1">
    <location>
        <begin position="48"/>
        <end position="86"/>
    </location>
</feature>
<accession>A0A9P6X8D3</accession>
<gene>
    <name evidence="2" type="ORF">G6F64_006686</name>
</gene>
<dbReference type="AlphaFoldDB" id="A0A9P6X8D3"/>
<evidence type="ECO:0000313" key="3">
    <source>
        <dbReference type="Proteomes" id="UP000716291"/>
    </source>
</evidence>
<evidence type="ECO:0000313" key="2">
    <source>
        <dbReference type="EMBL" id="KAG1307607.1"/>
    </source>
</evidence>
<comment type="caution">
    <text evidence="2">The sequence shown here is derived from an EMBL/GenBank/DDBJ whole genome shotgun (WGS) entry which is preliminary data.</text>
</comment>
<organism evidence="2 3">
    <name type="scientific">Rhizopus oryzae</name>
    <name type="common">Mucormycosis agent</name>
    <name type="synonym">Rhizopus arrhizus var. delemar</name>
    <dbReference type="NCBI Taxonomy" id="64495"/>
    <lineage>
        <taxon>Eukaryota</taxon>
        <taxon>Fungi</taxon>
        <taxon>Fungi incertae sedis</taxon>
        <taxon>Mucoromycota</taxon>
        <taxon>Mucoromycotina</taxon>
        <taxon>Mucoromycetes</taxon>
        <taxon>Mucorales</taxon>
        <taxon>Mucorineae</taxon>
        <taxon>Rhizopodaceae</taxon>
        <taxon>Rhizopus</taxon>
    </lineage>
</organism>
<keyword evidence="3" id="KW-1185">Reference proteome</keyword>